<dbReference type="Pfam" id="PF00571">
    <property type="entry name" value="CBS"/>
    <property type="match status" value="2"/>
</dbReference>
<dbReference type="InterPro" id="IPR000595">
    <property type="entry name" value="cNMP-bd_dom"/>
</dbReference>
<dbReference type="GO" id="GO:0008773">
    <property type="term" value="F:[protein-PII] uridylyltransferase activity"/>
    <property type="evidence" value="ECO:0007669"/>
    <property type="project" value="InterPro"/>
</dbReference>
<dbReference type="PANTHER" id="PTHR43080">
    <property type="entry name" value="CBS DOMAIN-CONTAINING PROTEIN CBSX3, MITOCHONDRIAL"/>
    <property type="match status" value="1"/>
</dbReference>
<dbReference type="CDD" id="cd04587">
    <property type="entry name" value="CBS_pair_CAP-ED_NT_Pol-beta-like_DUF294_assoc"/>
    <property type="match status" value="1"/>
</dbReference>
<dbReference type="InterPro" id="IPR051257">
    <property type="entry name" value="Diverse_CBS-Domain"/>
</dbReference>
<dbReference type="SMART" id="SM00100">
    <property type="entry name" value="cNMP"/>
    <property type="match status" value="1"/>
</dbReference>
<dbReference type="InterPro" id="IPR018821">
    <property type="entry name" value="DUF294_put_nucleoTrafse_sb-bd"/>
</dbReference>
<dbReference type="Pfam" id="PF00027">
    <property type="entry name" value="cNMP_binding"/>
    <property type="match status" value="1"/>
</dbReference>
<evidence type="ECO:0000259" key="3">
    <source>
        <dbReference type="PROSITE" id="PS50042"/>
    </source>
</evidence>
<dbReference type="Pfam" id="PF03445">
    <property type="entry name" value="DUF294"/>
    <property type="match status" value="1"/>
</dbReference>
<protein>
    <submittedName>
        <fullName evidence="5">CBS domain-containing protein</fullName>
    </submittedName>
</protein>
<dbReference type="EMBL" id="JACHXM010000029">
    <property type="protein sequence ID" value="MBB3142901.1"/>
    <property type="molecule type" value="Genomic_DNA"/>
</dbReference>
<evidence type="ECO:0000313" key="5">
    <source>
        <dbReference type="EMBL" id="MBB3142901.1"/>
    </source>
</evidence>
<dbReference type="PROSITE" id="PS50042">
    <property type="entry name" value="CNMP_BINDING_3"/>
    <property type="match status" value="1"/>
</dbReference>
<dbReference type="SUPFAM" id="SSF51206">
    <property type="entry name" value="cAMP-binding domain-like"/>
    <property type="match status" value="1"/>
</dbReference>
<dbReference type="InterPro" id="IPR046342">
    <property type="entry name" value="CBS_dom_sf"/>
</dbReference>
<keyword evidence="6" id="KW-1185">Reference proteome</keyword>
<dbReference type="InterPro" id="IPR000644">
    <property type="entry name" value="CBS_dom"/>
</dbReference>
<dbReference type="PROSITE" id="PS51371">
    <property type="entry name" value="CBS"/>
    <property type="match status" value="2"/>
</dbReference>
<gene>
    <name evidence="5" type="ORF">FHR96_003806</name>
</gene>
<organism evidence="5 6">
    <name type="scientific">Halomonas organivorans</name>
    <dbReference type="NCBI Taxonomy" id="257772"/>
    <lineage>
        <taxon>Bacteria</taxon>
        <taxon>Pseudomonadati</taxon>
        <taxon>Pseudomonadota</taxon>
        <taxon>Gammaproteobacteria</taxon>
        <taxon>Oceanospirillales</taxon>
        <taxon>Halomonadaceae</taxon>
        <taxon>Halomonas</taxon>
    </lineage>
</organism>
<dbReference type="PANTHER" id="PTHR43080:SF2">
    <property type="entry name" value="CBS DOMAIN-CONTAINING PROTEIN"/>
    <property type="match status" value="1"/>
</dbReference>
<dbReference type="Proteomes" id="UP000525987">
    <property type="component" value="Unassembled WGS sequence"/>
</dbReference>
<accession>A0A7W5C111</accession>
<evidence type="ECO:0000259" key="4">
    <source>
        <dbReference type="PROSITE" id="PS51371"/>
    </source>
</evidence>
<dbReference type="InterPro" id="IPR005105">
    <property type="entry name" value="GlnD_Uridyltrans_N"/>
</dbReference>
<dbReference type="InterPro" id="IPR018490">
    <property type="entry name" value="cNMP-bd_dom_sf"/>
</dbReference>
<name>A0A7W5C111_9GAMM</name>
<feature type="domain" description="CBS" evidence="4">
    <location>
        <begin position="155"/>
        <end position="229"/>
    </location>
</feature>
<evidence type="ECO:0000313" key="6">
    <source>
        <dbReference type="Proteomes" id="UP000525987"/>
    </source>
</evidence>
<dbReference type="SUPFAM" id="SSF54631">
    <property type="entry name" value="CBS-domain pair"/>
    <property type="match status" value="1"/>
</dbReference>
<keyword evidence="1 2" id="KW-0129">CBS domain</keyword>
<dbReference type="AlphaFoldDB" id="A0A7W5C111"/>
<dbReference type="InterPro" id="IPR014710">
    <property type="entry name" value="RmlC-like_jellyroll"/>
</dbReference>
<dbReference type="CDD" id="cd05401">
    <property type="entry name" value="NT_GlnE_GlnD_like"/>
    <property type="match status" value="1"/>
</dbReference>
<dbReference type="Gene3D" id="2.60.120.10">
    <property type="entry name" value="Jelly Rolls"/>
    <property type="match status" value="1"/>
</dbReference>
<feature type="domain" description="CBS" evidence="4">
    <location>
        <begin position="234"/>
        <end position="291"/>
    </location>
</feature>
<evidence type="ECO:0000256" key="2">
    <source>
        <dbReference type="PROSITE-ProRule" id="PRU00703"/>
    </source>
</evidence>
<dbReference type="CDD" id="cd00038">
    <property type="entry name" value="CAP_ED"/>
    <property type="match status" value="1"/>
</dbReference>
<reference evidence="5 6" key="1">
    <citation type="submission" date="2020-08" db="EMBL/GenBank/DDBJ databases">
        <title>Genomic Encyclopedia of Type Strains, Phase III (KMG-III): the genomes of soil and plant-associated and newly described type strains.</title>
        <authorList>
            <person name="Whitman W."/>
        </authorList>
    </citation>
    <scope>NUCLEOTIDE SEQUENCE [LARGE SCALE GENOMIC DNA]</scope>
    <source>
        <strain evidence="5 6">CECT 5995</strain>
    </source>
</reference>
<dbReference type="Pfam" id="PF10335">
    <property type="entry name" value="DUF294_C"/>
    <property type="match status" value="1"/>
</dbReference>
<sequence length="634" mass="72282">MDVELLEIRQHLGRFPPFETLSDELLDEVASQVEVAYFKAGTDILTLDQELHELCYVRSGAVEVYRRGGELYNRRGEGEIFGQFSLLRNHRVRYPVRAMEDCLIYFIPEAVFQHLCQADEDFADFVELQRPRLESAVEEQKKNNDMMITRVRKLVTRYPVMVEASTTVQEAARQITDYQASAVLVLDTPGDNPRYTFRDSEDRAWQLRGILTDSDFRTRVVAEGRSPDTPVGDVVSGKVIAVQSDESVQEAMLVMLRHNIHHLPVMYRRRPVGIVHLSDIIRYETQSSLYLVSNIFHQPSVEGLARLAPDVAAAFVRLVEEGADSQMVGSALSTIARSFTRRLLELGEESLGPPPVPYCFMALGSMARNEQSVVTDQDNALVLSDDFIPEQHDAYFRELAGFVCHGLDACGYPLCKGDIMATNDRWRQPLAVWKRYFTEWIEQPNPERLLHSSIFFDLDPVFGDHVLVEQLQDLVAQKAARHPLFLAAMARNALNRTPPLGFFRTFVMEKDGKHNNSINLKRRGTAPMVDLIRVHALACGSNAQNSFDRLDDIDRTQLLAPGVSDRLRYALEFLSMSRIRHQVIDIQHDQIPDNNIEPENVSSSERHHLKDAFQSLSHAQKFLKFRYPMPSRAK</sequence>
<proteinExistence type="predicted"/>
<comment type="caution">
    <text evidence="5">The sequence shown here is derived from an EMBL/GenBank/DDBJ whole genome shotgun (WGS) entry which is preliminary data.</text>
</comment>
<dbReference type="Gene3D" id="3.10.580.10">
    <property type="entry name" value="CBS-domain"/>
    <property type="match status" value="1"/>
</dbReference>
<evidence type="ECO:0000256" key="1">
    <source>
        <dbReference type="ARBA" id="ARBA00023122"/>
    </source>
</evidence>
<dbReference type="SMART" id="SM00116">
    <property type="entry name" value="CBS"/>
    <property type="match status" value="2"/>
</dbReference>
<feature type="domain" description="Cyclic nucleotide-binding" evidence="3">
    <location>
        <begin position="17"/>
        <end position="115"/>
    </location>
</feature>
<dbReference type="RefSeq" id="WP_183389257.1">
    <property type="nucleotide sequence ID" value="NZ_JACHXM010000029.1"/>
</dbReference>